<dbReference type="InterPro" id="IPR005467">
    <property type="entry name" value="His_kinase_dom"/>
</dbReference>
<evidence type="ECO:0000256" key="6">
    <source>
        <dbReference type="ARBA" id="ARBA00022777"/>
    </source>
</evidence>
<dbReference type="InterPro" id="IPR000014">
    <property type="entry name" value="PAS"/>
</dbReference>
<dbReference type="InterPro" id="IPR036890">
    <property type="entry name" value="HATPase_C_sf"/>
</dbReference>
<dbReference type="AlphaFoldDB" id="A0A239JJV2"/>
<proteinExistence type="predicted"/>
<dbReference type="PANTHER" id="PTHR43065">
    <property type="entry name" value="SENSOR HISTIDINE KINASE"/>
    <property type="match status" value="1"/>
</dbReference>
<dbReference type="GO" id="GO:0005524">
    <property type="term" value="F:ATP binding"/>
    <property type="evidence" value="ECO:0007669"/>
    <property type="project" value="UniProtKB-KW"/>
</dbReference>
<feature type="domain" description="Histidine kinase" evidence="10">
    <location>
        <begin position="377"/>
        <end position="592"/>
    </location>
</feature>
<keyword evidence="9" id="KW-0472">Membrane</keyword>
<dbReference type="PRINTS" id="PR00344">
    <property type="entry name" value="BCTRLSENSOR"/>
</dbReference>
<accession>A0A239JJV2</accession>
<dbReference type="SMART" id="SM00091">
    <property type="entry name" value="PAS"/>
    <property type="match status" value="2"/>
</dbReference>
<feature type="transmembrane region" description="Helical" evidence="9">
    <location>
        <begin position="12"/>
        <end position="42"/>
    </location>
</feature>
<dbReference type="Gene3D" id="3.30.450.20">
    <property type="entry name" value="PAS domain"/>
    <property type="match status" value="2"/>
</dbReference>
<sequence>MQTTRENFLRRGSIVLAGAIFIIDTATSLTIAVAVLYVTVILMSVAVFSYRGVLGITLGCMLLTIASFWISHPISPTSQAFTRCLVSLIAISVTALFALRNKAANDELHVQLSQLSQTHDAIMIRTLEGTVTHWNRGAETLYGWSRSEAIGKNLVELIRLKPQQPLEEIVATVLQTGSWESEPDSFKRNGERMTVASRCTLLRDKRGKPVGILATHNDVTERNQAVKALRRSEAFLAGAQRISRTSSIGIKVPGGEIYGSEEARRILEFNEDERPSLLSLVDKTHPEDRTIIEQAIRDVLKDEPKIDLEYRLQMADGRIKYVHMLTHPVRDCSGNREYVGALMDVTASKLAEEALHRSQIELAHITRITTLGELVASIAHEVNQPLAAMAANGEAGLRWLSRDQPDLDEAAICIQRMLAEARRASEVILRIRALSKKDDPQYRSLDLREVVEESLALMRAEAKHHNVRLSAVLPNACFVVHGDRVQLQQVIINLIMNAMQAMAGQDKKRRLGVQLRCSAQGEPLLAVIDSGPGIDPLLLPDIFEPFFTTKAQGMGMGLPICRAIIEKHGGRIWADPHATQGATICVSLPPVTS</sequence>
<evidence type="ECO:0000259" key="12">
    <source>
        <dbReference type="PROSITE" id="PS50113"/>
    </source>
</evidence>
<dbReference type="Pfam" id="PF02518">
    <property type="entry name" value="HATPase_c"/>
    <property type="match status" value="1"/>
</dbReference>
<dbReference type="PROSITE" id="PS50113">
    <property type="entry name" value="PAC"/>
    <property type="match status" value="2"/>
</dbReference>
<dbReference type="PROSITE" id="PS50112">
    <property type="entry name" value="PAS"/>
    <property type="match status" value="2"/>
</dbReference>
<protein>
    <recommendedName>
        <fullName evidence="2">histidine kinase</fullName>
        <ecNumber evidence="2">2.7.13.3</ecNumber>
    </recommendedName>
</protein>
<dbReference type="Gene3D" id="3.30.565.10">
    <property type="entry name" value="Histidine kinase-like ATPase, C-terminal domain"/>
    <property type="match status" value="1"/>
</dbReference>
<evidence type="ECO:0000256" key="7">
    <source>
        <dbReference type="ARBA" id="ARBA00022840"/>
    </source>
</evidence>
<keyword evidence="3" id="KW-0597">Phosphoprotein</keyword>
<dbReference type="Proteomes" id="UP000242915">
    <property type="component" value="Unassembled WGS sequence"/>
</dbReference>
<evidence type="ECO:0000256" key="1">
    <source>
        <dbReference type="ARBA" id="ARBA00000085"/>
    </source>
</evidence>
<dbReference type="SUPFAM" id="SSF55785">
    <property type="entry name" value="PYP-like sensor domain (PAS domain)"/>
    <property type="match status" value="2"/>
</dbReference>
<dbReference type="Pfam" id="PF08447">
    <property type="entry name" value="PAS_3"/>
    <property type="match status" value="1"/>
</dbReference>
<dbReference type="Pfam" id="PF00512">
    <property type="entry name" value="HisKA"/>
    <property type="match status" value="1"/>
</dbReference>
<dbReference type="EC" id="2.7.13.3" evidence="2"/>
<keyword evidence="9" id="KW-1133">Transmembrane helix</keyword>
<dbReference type="SUPFAM" id="SSF47384">
    <property type="entry name" value="Homodimeric domain of signal transducing histidine kinase"/>
    <property type="match status" value="1"/>
</dbReference>
<evidence type="ECO:0000313" key="14">
    <source>
        <dbReference type="Proteomes" id="UP000242915"/>
    </source>
</evidence>
<dbReference type="Gene3D" id="2.10.70.100">
    <property type="match status" value="1"/>
</dbReference>
<keyword evidence="6" id="KW-0418">Kinase</keyword>
<dbReference type="InterPro" id="IPR003661">
    <property type="entry name" value="HisK_dim/P_dom"/>
</dbReference>
<dbReference type="Pfam" id="PF08448">
    <property type="entry name" value="PAS_4"/>
    <property type="match status" value="1"/>
</dbReference>
<evidence type="ECO:0000256" key="8">
    <source>
        <dbReference type="ARBA" id="ARBA00023012"/>
    </source>
</evidence>
<name>A0A239JJV2_9PSED</name>
<evidence type="ECO:0000256" key="9">
    <source>
        <dbReference type="SAM" id="Phobius"/>
    </source>
</evidence>
<dbReference type="SMART" id="SM00388">
    <property type="entry name" value="HisKA"/>
    <property type="match status" value="1"/>
</dbReference>
<evidence type="ECO:0000259" key="11">
    <source>
        <dbReference type="PROSITE" id="PS50112"/>
    </source>
</evidence>
<dbReference type="CDD" id="cd00082">
    <property type="entry name" value="HisKA"/>
    <property type="match status" value="1"/>
</dbReference>
<dbReference type="InterPro" id="IPR035965">
    <property type="entry name" value="PAS-like_dom_sf"/>
</dbReference>
<organism evidence="13 14">
    <name type="scientific">Pseudomonas segetis</name>
    <dbReference type="NCBI Taxonomy" id="298908"/>
    <lineage>
        <taxon>Bacteria</taxon>
        <taxon>Pseudomonadati</taxon>
        <taxon>Pseudomonadota</taxon>
        <taxon>Gammaproteobacteria</taxon>
        <taxon>Pseudomonadales</taxon>
        <taxon>Pseudomonadaceae</taxon>
        <taxon>Pseudomonas</taxon>
    </lineage>
</organism>
<gene>
    <name evidence="13" type="ORF">SAMN05216255_4377</name>
</gene>
<dbReference type="SMART" id="SM00387">
    <property type="entry name" value="HATPase_c"/>
    <property type="match status" value="1"/>
</dbReference>
<dbReference type="GO" id="GO:0000155">
    <property type="term" value="F:phosphorelay sensor kinase activity"/>
    <property type="evidence" value="ECO:0007669"/>
    <property type="project" value="InterPro"/>
</dbReference>
<feature type="domain" description="PAC" evidence="12">
    <location>
        <begin position="179"/>
        <end position="231"/>
    </location>
</feature>
<comment type="catalytic activity">
    <reaction evidence="1">
        <text>ATP + protein L-histidine = ADP + protein N-phospho-L-histidine.</text>
        <dbReference type="EC" id="2.7.13.3"/>
    </reaction>
</comment>
<reference evidence="14" key="1">
    <citation type="submission" date="2017-06" db="EMBL/GenBank/DDBJ databases">
        <authorList>
            <person name="Varghese N."/>
            <person name="Submissions S."/>
        </authorList>
    </citation>
    <scope>NUCLEOTIDE SEQUENCE [LARGE SCALE GENOMIC DNA]</scope>
    <source>
        <strain evidence="14">CIP 108523</strain>
    </source>
</reference>
<evidence type="ECO:0000256" key="3">
    <source>
        <dbReference type="ARBA" id="ARBA00022553"/>
    </source>
</evidence>
<dbReference type="Gene3D" id="1.10.287.130">
    <property type="match status" value="1"/>
</dbReference>
<keyword evidence="14" id="KW-1185">Reference proteome</keyword>
<feature type="domain" description="PAC" evidence="12">
    <location>
        <begin position="306"/>
        <end position="357"/>
    </location>
</feature>
<dbReference type="CDD" id="cd00130">
    <property type="entry name" value="PAS"/>
    <property type="match status" value="2"/>
</dbReference>
<dbReference type="PANTHER" id="PTHR43065:SF10">
    <property type="entry name" value="PEROXIDE STRESS-ACTIVATED HISTIDINE KINASE MAK3"/>
    <property type="match status" value="1"/>
</dbReference>
<dbReference type="NCBIfam" id="TIGR00229">
    <property type="entry name" value="sensory_box"/>
    <property type="match status" value="2"/>
</dbReference>
<keyword evidence="7" id="KW-0067">ATP-binding</keyword>
<evidence type="ECO:0000256" key="5">
    <source>
        <dbReference type="ARBA" id="ARBA00022741"/>
    </source>
</evidence>
<dbReference type="InterPro" id="IPR003594">
    <property type="entry name" value="HATPase_dom"/>
</dbReference>
<dbReference type="InterPro" id="IPR001610">
    <property type="entry name" value="PAC"/>
</dbReference>
<feature type="transmembrane region" description="Helical" evidence="9">
    <location>
        <begin position="80"/>
        <end position="99"/>
    </location>
</feature>
<dbReference type="SUPFAM" id="SSF55874">
    <property type="entry name" value="ATPase domain of HSP90 chaperone/DNA topoisomerase II/histidine kinase"/>
    <property type="match status" value="1"/>
</dbReference>
<evidence type="ECO:0000313" key="13">
    <source>
        <dbReference type="EMBL" id="SNT06161.1"/>
    </source>
</evidence>
<dbReference type="EMBL" id="FZOG01000009">
    <property type="protein sequence ID" value="SNT06161.1"/>
    <property type="molecule type" value="Genomic_DNA"/>
</dbReference>
<keyword evidence="8" id="KW-0902">Two-component regulatory system</keyword>
<feature type="domain" description="PAS" evidence="11">
    <location>
        <begin position="257"/>
        <end position="303"/>
    </location>
</feature>
<dbReference type="PROSITE" id="PS50109">
    <property type="entry name" value="HIS_KIN"/>
    <property type="match status" value="1"/>
</dbReference>
<dbReference type="InterPro" id="IPR004358">
    <property type="entry name" value="Sig_transdc_His_kin-like_C"/>
</dbReference>
<dbReference type="InterPro" id="IPR013656">
    <property type="entry name" value="PAS_4"/>
</dbReference>
<evidence type="ECO:0000256" key="2">
    <source>
        <dbReference type="ARBA" id="ARBA00012438"/>
    </source>
</evidence>
<feature type="transmembrane region" description="Helical" evidence="9">
    <location>
        <begin position="48"/>
        <end position="68"/>
    </location>
</feature>
<feature type="domain" description="PAS" evidence="11">
    <location>
        <begin position="115"/>
        <end position="177"/>
    </location>
</feature>
<keyword evidence="4" id="KW-0808">Transferase</keyword>
<dbReference type="SMART" id="SM00086">
    <property type="entry name" value="PAC"/>
    <property type="match status" value="2"/>
</dbReference>
<evidence type="ECO:0000256" key="4">
    <source>
        <dbReference type="ARBA" id="ARBA00022679"/>
    </source>
</evidence>
<dbReference type="InterPro" id="IPR036097">
    <property type="entry name" value="HisK_dim/P_sf"/>
</dbReference>
<dbReference type="InterPro" id="IPR013655">
    <property type="entry name" value="PAS_fold_3"/>
</dbReference>
<evidence type="ECO:0000259" key="10">
    <source>
        <dbReference type="PROSITE" id="PS50109"/>
    </source>
</evidence>
<dbReference type="InterPro" id="IPR000700">
    <property type="entry name" value="PAS-assoc_C"/>
</dbReference>
<keyword evidence="9" id="KW-0812">Transmembrane</keyword>
<keyword evidence="5" id="KW-0547">Nucleotide-binding</keyword>